<evidence type="ECO:0000256" key="6">
    <source>
        <dbReference type="SAM" id="Phobius"/>
    </source>
</evidence>
<dbReference type="Gene3D" id="1.20.1250.20">
    <property type="entry name" value="MFS general substrate transporter like domains"/>
    <property type="match status" value="1"/>
</dbReference>
<dbReference type="InterPro" id="IPR011701">
    <property type="entry name" value="MFS"/>
</dbReference>
<proteinExistence type="predicted"/>
<organism evidence="8 9">
    <name type="scientific">Telluria mixta</name>
    <dbReference type="NCBI Taxonomy" id="34071"/>
    <lineage>
        <taxon>Bacteria</taxon>
        <taxon>Pseudomonadati</taxon>
        <taxon>Pseudomonadota</taxon>
        <taxon>Betaproteobacteria</taxon>
        <taxon>Burkholderiales</taxon>
        <taxon>Oxalobacteraceae</taxon>
        <taxon>Telluria group</taxon>
        <taxon>Telluria</taxon>
    </lineage>
</organism>
<keyword evidence="9" id="KW-1185">Reference proteome</keyword>
<evidence type="ECO:0000256" key="1">
    <source>
        <dbReference type="ARBA" id="ARBA00004651"/>
    </source>
</evidence>
<dbReference type="PANTHER" id="PTHR43124:SF3">
    <property type="entry name" value="CHLORAMPHENICOL EFFLUX PUMP RV0191"/>
    <property type="match status" value="1"/>
</dbReference>
<dbReference type="Proteomes" id="UP001165263">
    <property type="component" value="Unassembled WGS sequence"/>
</dbReference>
<feature type="transmembrane region" description="Helical" evidence="6">
    <location>
        <begin position="372"/>
        <end position="391"/>
    </location>
</feature>
<sequence>MNKPAARQADWRQGWILVFAGFLPVMAIVALAPTLPTLLAHFHDVGNPEIMVPLLITAPSACIALFAPLAGVLTDRFGRRNLLLGAFAVYALGGLIPFLVDSFWVVVASRVVIGIGEAAVLTVTNTLMADYFEGRARARWLMIQGLTGAFMGSAVIFCSGFLAAQGWQYPFLVYVLALPILVTGWLYLYEPLAHARPGDAGAGTGTAALRAGFPWSTAGLTCGITALLGIIYFVQVINFSVLLSEMGVHDPKSIGMAMSIPSMGVPVGSVLFILTTRFGPSAQILLVLACYCVGLSGIGLAPGFEIALVFAFFQQVANGIIVPALINWVQSQYAFQHRGRGMGLWTSAFFVSQFLSPVAVKLVQARVGGLQAAFLVFGVLSGVIVLLFLLVRGKSAPQADAATGTR</sequence>
<evidence type="ECO:0000256" key="3">
    <source>
        <dbReference type="ARBA" id="ARBA00022692"/>
    </source>
</evidence>
<reference evidence="8" key="1">
    <citation type="submission" date="2022-08" db="EMBL/GenBank/DDBJ databases">
        <title>Reclassification of Massilia species as members of the genera Telluria, Duganella, Pseudoduganella, Mokoshia gen. nov. and Zemynaea gen. nov. using orthogonal and non-orthogonal genome-based approaches.</title>
        <authorList>
            <person name="Bowman J.P."/>
        </authorList>
    </citation>
    <scope>NUCLEOTIDE SEQUENCE</scope>
    <source>
        <strain evidence="8">LMG 11547</strain>
    </source>
</reference>
<accession>A0ABT2BYT9</accession>
<feature type="transmembrane region" description="Helical" evidence="6">
    <location>
        <begin position="106"/>
        <end position="128"/>
    </location>
</feature>
<dbReference type="PROSITE" id="PS50850">
    <property type="entry name" value="MFS"/>
    <property type="match status" value="1"/>
</dbReference>
<gene>
    <name evidence="8" type="ORF">NX786_12805</name>
</gene>
<keyword evidence="4 6" id="KW-1133">Transmembrane helix</keyword>
<feature type="transmembrane region" description="Helical" evidence="6">
    <location>
        <begin position="82"/>
        <end position="100"/>
    </location>
</feature>
<feature type="transmembrane region" description="Helical" evidence="6">
    <location>
        <begin position="140"/>
        <end position="163"/>
    </location>
</feature>
<dbReference type="InterPro" id="IPR050189">
    <property type="entry name" value="MFS_Efflux_Transporters"/>
</dbReference>
<feature type="transmembrane region" description="Helical" evidence="6">
    <location>
        <begin position="341"/>
        <end position="360"/>
    </location>
</feature>
<evidence type="ECO:0000259" key="7">
    <source>
        <dbReference type="PROSITE" id="PS50850"/>
    </source>
</evidence>
<comment type="caution">
    <text evidence="8">The sequence shown here is derived from an EMBL/GenBank/DDBJ whole genome shotgun (WGS) entry which is preliminary data.</text>
</comment>
<evidence type="ECO:0000256" key="2">
    <source>
        <dbReference type="ARBA" id="ARBA00022475"/>
    </source>
</evidence>
<keyword evidence="5 6" id="KW-0472">Membrane</keyword>
<comment type="subcellular location">
    <subcellularLocation>
        <location evidence="1">Cell membrane</location>
        <topology evidence="1">Multi-pass membrane protein</topology>
    </subcellularLocation>
</comment>
<feature type="transmembrane region" description="Helical" evidence="6">
    <location>
        <begin position="50"/>
        <end position="70"/>
    </location>
</feature>
<name>A0ABT2BYT9_9BURK</name>
<keyword evidence="2" id="KW-1003">Cell membrane</keyword>
<feature type="transmembrane region" description="Helical" evidence="6">
    <location>
        <begin position="281"/>
        <end position="300"/>
    </location>
</feature>
<dbReference type="InterPro" id="IPR036259">
    <property type="entry name" value="MFS_trans_sf"/>
</dbReference>
<dbReference type="RefSeq" id="WP_259449331.1">
    <property type="nucleotide sequence ID" value="NZ_CP119520.1"/>
</dbReference>
<feature type="transmembrane region" description="Helical" evidence="6">
    <location>
        <begin position="15"/>
        <end position="38"/>
    </location>
</feature>
<evidence type="ECO:0000256" key="4">
    <source>
        <dbReference type="ARBA" id="ARBA00022989"/>
    </source>
</evidence>
<feature type="domain" description="Major facilitator superfamily (MFS) profile" evidence="7">
    <location>
        <begin position="13"/>
        <end position="396"/>
    </location>
</feature>
<dbReference type="Pfam" id="PF07690">
    <property type="entry name" value="MFS_1"/>
    <property type="match status" value="1"/>
</dbReference>
<dbReference type="InterPro" id="IPR020846">
    <property type="entry name" value="MFS_dom"/>
</dbReference>
<feature type="transmembrane region" description="Helical" evidence="6">
    <location>
        <begin position="254"/>
        <end position="274"/>
    </location>
</feature>
<dbReference type="SUPFAM" id="SSF103473">
    <property type="entry name" value="MFS general substrate transporter"/>
    <property type="match status" value="1"/>
</dbReference>
<dbReference type="PANTHER" id="PTHR43124">
    <property type="entry name" value="PURINE EFFLUX PUMP PBUE"/>
    <property type="match status" value="1"/>
</dbReference>
<feature type="transmembrane region" description="Helical" evidence="6">
    <location>
        <begin position="306"/>
        <end position="329"/>
    </location>
</feature>
<evidence type="ECO:0000256" key="5">
    <source>
        <dbReference type="ARBA" id="ARBA00023136"/>
    </source>
</evidence>
<protein>
    <submittedName>
        <fullName evidence="8">MFS transporter</fullName>
    </submittedName>
</protein>
<evidence type="ECO:0000313" key="9">
    <source>
        <dbReference type="Proteomes" id="UP001165263"/>
    </source>
</evidence>
<feature type="transmembrane region" description="Helical" evidence="6">
    <location>
        <begin position="213"/>
        <end position="234"/>
    </location>
</feature>
<keyword evidence="3 6" id="KW-0812">Transmembrane</keyword>
<dbReference type="CDD" id="cd17473">
    <property type="entry name" value="MFS_arabinose_efflux_permease_like"/>
    <property type="match status" value="1"/>
</dbReference>
<evidence type="ECO:0000313" key="8">
    <source>
        <dbReference type="EMBL" id="MCS0630216.1"/>
    </source>
</evidence>
<feature type="transmembrane region" description="Helical" evidence="6">
    <location>
        <begin position="169"/>
        <end position="188"/>
    </location>
</feature>
<dbReference type="EMBL" id="JANUHC010000004">
    <property type="protein sequence ID" value="MCS0630216.1"/>
    <property type="molecule type" value="Genomic_DNA"/>
</dbReference>